<sequence length="539" mass="59361">MATRGEAADYYNDGNAQKEYQMQQPAQAHGKGRGGGQGHGGGRGHQNGHQPQYAPPQHMEAPPTYEQNFGNWDQKPTYEQAFVVEKPKWNDLWAAVLFLAVVAGFIAVSGIALQGYASTHGFNGGGIYDSSNDFGLDTNTIVLFIFCLVVALVLGFGYVALARVFTKQFIWVTGILNILWSFGTAIYMLYRQYWSGGIMFLLFACFAAFCFYTWIPRIPFSVLMLQTAIDVSKTFGHVYLTSFLGGLIAAAFGAYFSVTLVAVYIKYEPGSNPACSAGGNCSSATVIGLVVFITFAAYWISEVLKNIIHMTISGVYGAWFFAPRNPPKGATRGAFRRTMTYSFGSICFGSLFIAIVNMLKQACSVAQSSQGSGNMAMDCCFCLLRCFLSILEWAIRFINRYAFSYIALYGKSYIEAAKATWKLIKDRGIDALINECLIGPVFTMGATFVAFVCALLAYLYLLFTDPAYNQTGEFTPVIVAYAFLIGLQITNAFTTPLSSGVDTIFVAMAWDPEVLMREHPDLYQNMVKVYPHVQQAIHA</sequence>
<keyword evidence="2" id="KW-1185">Reference proteome</keyword>
<accession>A0ACC3NN69</accession>
<protein>
    <submittedName>
        <fullName evidence="1">PH nine-sensitive protein 1</fullName>
    </submittedName>
</protein>
<proteinExistence type="predicted"/>
<name>A0ACC3NN69_9PEZI</name>
<dbReference type="EMBL" id="JAUTXU010000027">
    <property type="protein sequence ID" value="KAK3719260.1"/>
    <property type="molecule type" value="Genomic_DNA"/>
</dbReference>
<organism evidence="1 2">
    <name type="scientific">Vermiconidia calcicola</name>
    <dbReference type="NCBI Taxonomy" id="1690605"/>
    <lineage>
        <taxon>Eukaryota</taxon>
        <taxon>Fungi</taxon>
        <taxon>Dikarya</taxon>
        <taxon>Ascomycota</taxon>
        <taxon>Pezizomycotina</taxon>
        <taxon>Dothideomycetes</taxon>
        <taxon>Dothideomycetidae</taxon>
        <taxon>Mycosphaerellales</taxon>
        <taxon>Extremaceae</taxon>
        <taxon>Vermiconidia</taxon>
    </lineage>
</organism>
<comment type="caution">
    <text evidence="1">The sequence shown here is derived from an EMBL/GenBank/DDBJ whole genome shotgun (WGS) entry which is preliminary data.</text>
</comment>
<evidence type="ECO:0000313" key="2">
    <source>
        <dbReference type="Proteomes" id="UP001281147"/>
    </source>
</evidence>
<evidence type="ECO:0000313" key="1">
    <source>
        <dbReference type="EMBL" id="KAK3719260.1"/>
    </source>
</evidence>
<dbReference type="Proteomes" id="UP001281147">
    <property type="component" value="Unassembled WGS sequence"/>
</dbReference>
<reference evidence="1" key="1">
    <citation type="submission" date="2023-07" db="EMBL/GenBank/DDBJ databases">
        <title>Black Yeasts Isolated from many extreme environments.</title>
        <authorList>
            <person name="Coleine C."/>
            <person name="Stajich J.E."/>
            <person name="Selbmann L."/>
        </authorList>
    </citation>
    <scope>NUCLEOTIDE SEQUENCE</scope>
    <source>
        <strain evidence="1">CCFEE 5714</strain>
    </source>
</reference>
<gene>
    <name evidence="1" type="primary">PNS1_1</name>
    <name evidence="1" type="ORF">LTR37_004479</name>
</gene>